<accession>A0ABS3SX78</accession>
<evidence type="ECO:0000313" key="2">
    <source>
        <dbReference type="EMBL" id="MBO3099488.1"/>
    </source>
</evidence>
<name>A0ABS3SX78_9FLAO</name>
<dbReference type="SUPFAM" id="SSF52499">
    <property type="entry name" value="Isochorismatase-like hydrolases"/>
    <property type="match status" value="1"/>
</dbReference>
<dbReference type="PANTHER" id="PTHR43559">
    <property type="entry name" value="HYDROLASE YCAC-RELATED"/>
    <property type="match status" value="1"/>
</dbReference>
<organism evidence="2 3">
    <name type="scientific">Gelidibacter pelagius</name>
    <dbReference type="NCBI Taxonomy" id="2819985"/>
    <lineage>
        <taxon>Bacteria</taxon>
        <taxon>Pseudomonadati</taxon>
        <taxon>Bacteroidota</taxon>
        <taxon>Flavobacteriia</taxon>
        <taxon>Flavobacteriales</taxon>
        <taxon>Flavobacteriaceae</taxon>
        <taxon>Gelidibacter</taxon>
    </lineage>
</organism>
<gene>
    <name evidence="2" type="ORF">J4051_14500</name>
</gene>
<dbReference type="Pfam" id="PF00857">
    <property type="entry name" value="Isochorismatase"/>
    <property type="match status" value="1"/>
</dbReference>
<dbReference type="PANTHER" id="PTHR43559:SF1">
    <property type="entry name" value="HYDROLASE"/>
    <property type="match status" value="1"/>
</dbReference>
<feature type="domain" description="Isochorismatase-like" evidence="1">
    <location>
        <begin position="19"/>
        <end position="169"/>
    </location>
</feature>
<dbReference type="Gene3D" id="3.40.50.850">
    <property type="entry name" value="Isochorismatase-like"/>
    <property type="match status" value="1"/>
</dbReference>
<evidence type="ECO:0000313" key="3">
    <source>
        <dbReference type="Proteomes" id="UP000681315"/>
    </source>
</evidence>
<comment type="caution">
    <text evidence="2">The sequence shown here is derived from an EMBL/GenBank/DDBJ whole genome shotgun (WGS) entry which is preliminary data.</text>
</comment>
<dbReference type="Proteomes" id="UP000681315">
    <property type="component" value="Unassembled WGS sequence"/>
</dbReference>
<dbReference type="InterPro" id="IPR036380">
    <property type="entry name" value="Isochorismatase-like_sf"/>
</dbReference>
<dbReference type="RefSeq" id="WP_208234599.1">
    <property type="nucleotide sequence ID" value="NZ_JAGEVG010000017.1"/>
</dbReference>
<dbReference type="InterPro" id="IPR000868">
    <property type="entry name" value="Isochorismatase-like_dom"/>
</dbReference>
<reference evidence="2 3" key="1">
    <citation type="submission" date="2021-03" db="EMBL/GenBank/DDBJ databases">
        <title>Gelidibacter sp. nov., isolated from costal sediment.</title>
        <authorList>
            <person name="Lun K.-Y."/>
        </authorList>
    </citation>
    <scope>NUCLEOTIDE SEQUENCE [LARGE SCALE GENOMIC DNA]</scope>
    <source>
        <strain evidence="2 3">DF109</strain>
    </source>
</reference>
<evidence type="ECO:0000259" key="1">
    <source>
        <dbReference type="Pfam" id="PF00857"/>
    </source>
</evidence>
<sequence>MKNNKRISPELISRDNHTLFIIDQESQMAFGNHSHNPMELRNNIGLVCGTSKIFNIPTVVTTIARDTFTGPVFPEILEVFPNQDEYINRTTLNAWEDDKTHKAVTGKNKKKIVMSGSWTSVCLALPALSAYNEGYEVYVIKDSCCDMTKEVHETAIQRLIQAGIRPITSMQYLLEIQRDWANKETYDDVMSLIKRFGGTYGIGVQYAEDMVQK</sequence>
<keyword evidence="3" id="KW-1185">Reference proteome</keyword>
<protein>
    <submittedName>
        <fullName evidence="2">Isochorismatase family protein</fullName>
    </submittedName>
</protein>
<dbReference type="InterPro" id="IPR053152">
    <property type="entry name" value="Hydrolase_YcaC-like"/>
</dbReference>
<proteinExistence type="predicted"/>
<dbReference type="EMBL" id="JAGEVG010000017">
    <property type="protein sequence ID" value="MBO3099488.1"/>
    <property type="molecule type" value="Genomic_DNA"/>
</dbReference>